<sequence>MSNAHAELIRTFYQAFQRGDAEAMSACYHPKVRFSDPAFRDLRGAEAGDMWRMLCSRAQDFSLTFSDVHADQTRGSAQWQARYTFTQTGRSVLNRIHAEFVFRDGLIIEHRDHFDLWRWARQALGAKGWLVGALPAGRRAIAAQARRSLEAWRQSRK</sequence>
<protein>
    <submittedName>
        <fullName evidence="2">DUF4440 domain-containing protein</fullName>
    </submittedName>
</protein>
<dbReference type="InterPro" id="IPR032710">
    <property type="entry name" value="NTF2-like_dom_sf"/>
</dbReference>
<proteinExistence type="predicted"/>
<dbReference type="InterPro" id="IPR037401">
    <property type="entry name" value="SnoaL-like"/>
</dbReference>
<dbReference type="Gene3D" id="3.10.450.50">
    <property type="match status" value="1"/>
</dbReference>
<feature type="domain" description="SnoaL-like" evidence="1">
    <location>
        <begin position="9"/>
        <end position="110"/>
    </location>
</feature>
<accession>A0A2T5PCG5</accession>
<dbReference type="RefSeq" id="WP_108105738.1">
    <property type="nucleotide sequence ID" value="NZ_QASN01000007.1"/>
</dbReference>
<dbReference type="EMBL" id="QASN01000007">
    <property type="protein sequence ID" value="PTU75438.1"/>
    <property type="molecule type" value="Genomic_DNA"/>
</dbReference>
<name>A0A2T5PCG5_9PSED</name>
<organism evidence="2 3">
    <name type="scientific">Pseudomonas mangrovi</name>
    <dbReference type="NCBI Taxonomy" id="2161748"/>
    <lineage>
        <taxon>Bacteria</taxon>
        <taxon>Pseudomonadati</taxon>
        <taxon>Pseudomonadota</taxon>
        <taxon>Gammaproteobacteria</taxon>
        <taxon>Pseudomonadales</taxon>
        <taxon>Pseudomonadaceae</taxon>
        <taxon>Pseudomonas</taxon>
    </lineage>
</organism>
<gene>
    <name evidence="2" type="ORF">DBO85_04675</name>
</gene>
<dbReference type="OrthoDB" id="391735at2"/>
<dbReference type="Pfam" id="PF12680">
    <property type="entry name" value="SnoaL_2"/>
    <property type="match status" value="1"/>
</dbReference>
<evidence type="ECO:0000259" key="1">
    <source>
        <dbReference type="Pfam" id="PF12680"/>
    </source>
</evidence>
<dbReference type="Proteomes" id="UP000244064">
    <property type="component" value="Unassembled WGS sequence"/>
</dbReference>
<keyword evidence="3" id="KW-1185">Reference proteome</keyword>
<comment type="caution">
    <text evidence="2">The sequence shown here is derived from an EMBL/GenBank/DDBJ whole genome shotgun (WGS) entry which is preliminary data.</text>
</comment>
<evidence type="ECO:0000313" key="2">
    <source>
        <dbReference type="EMBL" id="PTU75438.1"/>
    </source>
</evidence>
<reference evidence="2 3" key="1">
    <citation type="submission" date="2018-04" db="EMBL/GenBank/DDBJ databases">
        <title>Pseudomonas sp. nov., isolated from mangrove soil.</title>
        <authorList>
            <person name="Chen C."/>
        </authorList>
    </citation>
    <scope>NUCLEOTIDE SEQUENCE [LARGE SCALE GENOMIC DNA]</scope>
    <source>
        <strain evidence="2 3">TC-11</strain>
    </source>
</reference>
<dbReference type="SUPFAM" id="SSF54427">
    <property type="entry name" value="NTF2-like"/>
    <property type="match status" value="1"/>
</dbReference>
<dbReference type="AlphaFoldDB" id="A0A2T5PCG5"/>
<evidence type="ECO:0000313" key="3">
    <source>
        <dbReference type="Proteomes" id="UP000244064"/>
    </source>
</evidence>